<dbReference type="Gene3D" id="3.40.630.10">
    <property type="entry name" value="Zn peptidases"/>
    <property type="match status" value="1"/>
</dbReference>
<evidence type="ECO:0000256" key="4">
    <source>
        <dbReference type="ARBA" id="ARBA00023154"/>
    </source>
</evidence>
<dbReference type="Proteomes" id="UP000244161">
    <property type="component" value="Unassembled WGS sequence"/>
</dbReference>
<comment type="caution">
    <text evidence="6">The sequence shown here is derived from an EMBL/GenBank/DDBJ whole genome shotgun (WGS) entry which is preliminary data.</text>
</comment>
<evidence type="ECO:0000256" key="3">
    <source>
        <dbReference type="ARBA" id="ARBA00022915"/>
    </source>
</evidence>
<protein>
    <submittedName>
        <fullName evidence="6">Amidohydrolase</fullName>
    </submittedName>
</protein>
<keyword evidence="4" id="KW-0457">Lysine biosynthesis</keyword>
<feature type="binding site" evidence="5">
    <location>
        <position position="162"/>
    </location>
    <ligand>
        <name>Mn(2+)</name>
        <dbReference type="ChEBI" id="CHEBI:29035"/>
        <label>2</label>
    </ligand>
</feature>
<feature type="binding site" evidence="5">
    <location>
        <position position="388"/>
    </location>
    <ligand>
        <name>Mn(2+)</name>
        <dbReference type="ChEBI" id="CHEBI:29035"/>
        <label>2</label>
    </ligand>
</feature>
<feature type="binding site" evidence="5">
    <location>
        <position position="187"/>
    </location>
    <ligand>
        <name>Mn(2+)</name>
        <dbReference type="ChEBI" id="CHEBI:29035"/>
        <label>2</label>
    </ligand>
</feature>
<dbReference type="GO" id="GO:0019877">
    <property type="term" value="P:diaminopimelate biosynthetic process"/>
    <property type="evidence" value="ECO:0007669"/>
    <property type="project" value="UniProtKB-KW"/>
</dbReference>
<dbReference type="Gene3D" id="3.30.70.360">
    <property type="match status" value="1"/>
</dbReference>
<dbReference type="InterPro" id="IPR017439">
    <property type="entry name" value="Amidohydrolase"/>
</dbReference>
<dbReference type="GO" id="GO:0009085">
    <property type="term" value="P:lysine biosynthetic process"/>
    <property type="evidence" value="ECO:0007669"/>
    <property type="project" value="UniProtKB-KW"/>
</dbReference>
<dbReference type="NCBIfam" id="TIGR01891">
    <property type="entry name" value="amidohydrolases"/>
    <property type="match status" value="1"/>
</dbReference>
<accession>A0A2T5IQY2</accession>
<keyword evidence="3" id="KW-0220">Diaminopimelate biosynthesis</keyword>
<dbReference type="Pfam" id="PF01546">
    <property type="entry name" value="Peptidase_M20"/>
    <property type="match status" value="1"/>
</dbReference>
<dbReference type="GO" id="GO:0050118">
    <property type="term" value="F:N-acetyldiaminopimelate deacetylase activity"/>
    <property type="evidence" value="ECO:0007669"/>
    <property type="project" value="UniProtKB-ARBA"/>
</dbReference>
<evidence type="ECO:0000256" key="2">
    <source>
        <dbReference type="ARBA" id="ARBA00022801"/>
    </source>
</evidence>
<keyword evidence="5" id="KW-0479">Metal-binding</keyword>
<comment type="cofactor">
    <cofactor evidence="5">
        <name>Mn(2+)</name>
        <dbReference type="ChEBI" id="CHEBI:29035"/>
    </cofactor>
    <text evidence="5">The Mn(2+) ion enhances activity.</text>
</comment>
<dbReference type="FunFam" id="3.30.70.360:FF:000001">
    <property type="entry name" value="N-acetyldiaminopimelate deacetylase"/>
    <property type="match status" value="1"/>
</dbReference>
<dbReference type="EMBL" id="QAOM01000001">
    <property type="protein sequence ID" value="PTQ86224.1"/>
    <property type="molecule type" value="Genomic_DNA"/>
</dbReference>
<dbReference type="AlphaFoldDB" id="A0A2T5IQY2"/>
<evidence type="ECO:0000313" key="7">
    <source>
        <dbReference type="Proteomes" id="UP000244161"/>
    </source>
</evidence>
<proteinExistence type="predicted"/>
<dbReference type="InterPro" id="IPR002933">
    <property type="entry name" value="Peptidase_M20"/>
</dbReference>
<dbReference type="GO" id="GO:0046872">
    <property type="term" value="F:metal ion binding"/>
    <property type="evidence" value="ECO:0007669"/>
    <property type="project" value="UniProtKB-KW"/>
</dbReference>
<keyword evidence="2 6" id="KW-0378">Hydrolase</keyword>
<sequence length="417" mass="45991">MAVCVPGLRLYIICLMGVDEKMLRDELMKMLDGREDDMIALRRHFHEHPELSFDEKETAAFIARFYQDKPVDVQTNVGNGYGIVVTINGKQPGRTIALRADFDALQIEEQTGLPFASKNPGVMHACGHDGHTAYLMVLADCLIRLRDKWQGTVKIVHQHAEEMAPAGAKSIMDSGLLDDVDEIYGIHFYPDYEVGTVFYTSGYAYAGCSDIKVTIQGTGGHGSQPHRSNDTIVAASSFVMNLQTIVSRRINPYDMAVVTIGSFEAVGSSNVIKDNLILRGDARYMDLEVGKVIEEHFHRIGRGLEEMYDVKVEIDYNSDYPPLYNHPKETAKAAAVLEKHGVGSYLKQVIETSANTGAEDFGQYLLKIPGAFLNVGARPNQAEVFNNHHPKFDINEKALLVAAKAVADITLAALAGE</sequence>
<dbReference type="PANTHER" id="PTHR11014:SF63">
    <property type="entry name" value="METALLOPEPTIDASE, PUTATIVE (AFU_ORTHOLOGUE AFUA_6G09600)-RELATED"/>
    <property type="match status" value="1"/>
</dbReference>
<reference evidence="6 7" key="1">
    <citation type="submission" date="2018-04" db="EMBL/GenBank/DDBJ databases">
        <title>Genomic Encyclopedia of Archaeal and Bacterial Type Strains, Phase II (KMG-II): from individual species to whole genera.</title>
        <authorList>
            <person name="Goeker M."/>
        </authorList>
    </citation>
    <scope>NUCLEOTIDE SEQUENCE [LARGE SCALE GENOMIC DNA]</scope>
    <source>
        <strain evidence="6 7">DSM 18806</strain>
    </source>
</reference>
<feature type="binding site" evidence="5">
    <location>
        <position position="128"/>
    </location>
    <ligand>
        <name>Mn(2+)</name>
        <dbReference type="ChEBI" id="CHEBI:29035"/>
        <label>2</label>
    </ligand>
</feature>
<evidence type="ECO:0000256" key="1">
    <source>
        <dbReference type="ARBA" id="ARBA00022605"/>
    </source>
</evidence>
<keyword evidence="7" id="KW-1185">Reference proteome</keyword>
<keyword evidence="5" id="KW-0464">Manganese</keyword>
<name>A0A2T5IQY2_9LACT</name>
<dbReference type="SUPFAM" id="SSF53187">
    <property type="entry name" value="Zn-dependent exopeptidases"/>
    <property type="match status" value="1"/>
</dbReference>
<gene>
    <name evidence="6" type="ORF">C8U37_10158</name>
</gene>
<feature type="binding site" evidence="5">
    <location>
        <position position="126"/>
    </location>
    <ligand>
        <name>Mn(2+)</name>
        <dbReference type="ChEBI" id="CHEBI:29035"/>
        <label>2</label>
    </ligand>
</feature>
<keyword evidence="1" id="KW-0028">Amino-acid biosynthesis</keyword>
<evidence type="ECO:0000313" key="6">
    <source>
        <dbReference type="EMBL" id="PTQ86224.1"/>
    </source>
</evidence>
<dbReference type="PANTHER" id="PTHR11014">
    <property type="entry name" value="PEPTIDASE M20 FAMILY MEMBER"/>
    <property type="match status" value="1"/>
</dbReference>
<dbReference type="PIRSF" id="PIRSF005962">
    <property type="entry name" value="Pept_M20D_amidohydro"/>
    <property type="match status" value="1"/>
</dbReference>
<organism evidence="6 7">
    <name type="scientific">Trichococcus patagoniensis</name>
    <dbReference type="NCBI Taxonomy" id="382641"/>
    <lineage>
        <taxon>Bacteria</taxon>
        <taxon>Bacillati</taxon>
        <taxon>Bacillota</taxon>
        <taxon>Bacilli</taxon>
        <taxon>Lactobacillales</taxon>
        <taxon>Carnobacteriaceae</taxon>
        <taxon>Trichococcus</taxon>
    </lineage>
</organism>
<evidence type="ECO:0000256" key="5">
    <source>
        <dbReference type="PIRSR" id="PIRSR005962-1"/>
    </source>
</evidence>
<dbReference type="SUPFAM" id="SSF55031">
    <property type="entry name" value="Bacterial exopeptidase dimerisation domain"/>
    <property type="match status" value="1"/>
</dbReference>
<dbReference type="InterPro" id="IPR036264">
    <property type="entry name" value="Bact_exopeptidase_dim_dom"/>
</dbReference>